<dbReference type="AlphaFoldDB" id="A0A4Y8JRD1"/>
<dbReference type="Pfam" id="PF24837">
    <property type="entry name" value="AMIN-like"/>
    <property type="match status" value="1"/>
</dbReference>
<dbReference type="Proteomes" id="UP000297472">
    <property type="component" value="Unassembled WGS sequence"/>
</dbReference>
<feature type="compositionally biased region" description="Low complexity" evidence="1">
    <location>
        <begin position="25"/>
        <end position="39"/>
    </location>
</feature>
<dbReference type="OrthoDB" id="3393679at2"/>
<comment type="caution">
    <text evidence="3">The sequence shown here is derived from an EMBL/GenBank/DDBJ whole genome shotgun (WGS) entry which is preliminary data.</text>
</comment>
<feature type="compositionally biased region" description="Pro residues" evidence="1">
    <location>
        <begin position="40"/>
        <end position="59"/>
    </location>
</feature>
<organism evidence="3 4">
    <name type="scientific">Cryobacterium cryoconiti</name>
    <dbReference type="NCBI Taxonomy" id="1259239"/>
    <lineage>
        <taxon>Bacteria</taxon>
        <taxon>Bacillati</taxon>
        <taxon>Actinomycetota</taxon>
        <taxon>Actinomycetes</taxon>
        <taxon>Micrococcales</taxon>
        <taxon>Microbacteriaceae</taxon>
        <taxon>Cryobacterium</taxon>
    </lineage>
</organism>
<protein>
    <recommendedName>
        <fullName evidence="2">AMIN-like domain-containing protein</fullName>
    </recommendedName>
</protein>
<evidence type="ECO:0000259" key="2">
    <source>
        <dbReference type="Pfam" id="PF24837"/>
    </source>
</evidence>
<evidence type="ECO:0000313" key="4">
    <source>
        <dbReference type="Proteomes" id="UP000297472"/>
    </source>
</evidence>
<feature type="region of interest" description="Disordered" evidence="1">
    <location>
        <begin position="12"/>
        <end position="69"/>
    </location>
</feature>
<dbReference type="InterPro" id="IPR056303">
    <property type="entry name" value="AMIN-like"/>
</dbReference>
<keyword evidence="4" id="KW-1185">Reference proteome</keyword>
<reference evidence="3 4" key="1">
    <citation type="submission" date="2019-03" db="EMBL/GenBank/DDBJ databases">
        <title>Genomics of glacier-inhabiting Cryobacterium strains.</title>
        <authorList>
            <person name="Liu Q."/>
            <person name="Xin Y.-H."/>
        </authorList>
    </citation>
    <scope>NUCLEOTIDE SEQUENCE [LARGE SCALE GENOMIC DNA]</scope>
    <source>
        <strain evidence="3 4">TMT1-51</strain>
    </source>
</reference>
<accession>A0A4Y8JRD1</accession>
<sequence>MPLLLIPTLAASACSPWDPNLGGNASPSATGTATATASPSPTPTSPASPSPGTPPPDETSPPQSGDRVISSRISQDWVWPGPDQPISVVHDNPVPIAPPPEPPIPYLYSIGVGEHPSDTPPYDQMSFKFKGGFPGYELMFVPELDSDASGLPVPMPGTSRILRAVFNVAQAHTEQGESSVVSAPPAFIGYDAITRYAPAGDFEGYVTYGIGVGRPMDTVPQTLVRVYEVEKIEQGQRLFVVAIQIDASLWR</sequence>
<name>A0A4Y8JRD1_9MICO</name>
<evidence type="ECO:0000313" key="3">
    <source>
        <dbReference type="EMBL" id="TFD26357.1"/>
    </source>
</evidence>
<feature type="domain" description="AMIN-like" evidence="2">
    <location>
        <begin position="111"/>
        <end position="213"/>
    </location>
</feature>
<proteinExistence type="predicted"/>
<dbReference type="EMBL" id="SOHA01000042">
    <property type="protein sequence ID" value="TFD26357.1"/>
    <property type="molecule type" value="Genomic_DNA"/>
</dbReference>
<evidence type="ECO:0000256" key="1">
    <source>
        <dbReference type="SAM" id="MobiDB-lite"/>
    </source>
</evidence>
<gene>
    <name evidence="3" type="ORF">E3T49_15570</name>
</gene>